<dbReference type="NCBIfam" id="TIGR01640">
    <property type="entry name" value="F_box_assoc_1"/>
    <property type="match status" value="1"/>
</dbReference>
<evidence type="ECO:0000313" key="3">
    <source>
        <dbReference type="Proteomes" id="UP001190926"/>
    </source>
</evidence>
<evidence type="ECO:0000259" key="1">
    <source>
        <dbReference type="PROSITE" id="PS50181"/>
    </source>
</evidence>
<dbReference type="Gene3D" id="1.20.1280.50">
    <property type="match status" value="1"/>
</dbReference>
<proteinExistence type="predicted"/>
<protein>
    <recommendedName>
        <fullName evidence="1">F-box domain-containing protein</fullName>
    </recommendedName>
</protein>
<accession>A0AAD4NZD6</accession>
<comment type="caution">
    <text evidence="2">The sequence shown here is derived from an EMBL/GenBank/DDBJ whole genome shotgun (WGS) entry which is preliminary data.</text>
</comment>
<dbReference type="PANTHER" id="PTHR31672:SF13">
    <property type="entry name" value="F-BOX PROTEIN CPR30-LIKE"/>
    <property type="match status" value="1"/>
</dbReference>
<keyword evidence="3" id="KW-1185">Reference proteome</keyword>
<dbReference type="InterPro" id="IPR017451">
    <property type="entry name" value="F-box-assoc_interact_dom"/>
</dbReference>
<dbReference type="PROSITE" id="PS50181">
    <property type="entry name" value="FBOX"/>
    <property type="match status" value="1"/>
</dbReference>
<reference evidence="2 3" key="1">
    <citation type="journal article" date="2021" name="Nat. Commun.">
        <title>Incipient diploidization of the medicinal plant Perilla within 10,000 years.</title>
        <authorList>
            <person name="Zhang Y."/>
            <person name="Shen Q."/>
            <person name="Leng L."/>
            <person name="Zhang D."/>
            <person name="Chen S."/>
            <person name="Shi Y."/>
            <person name="Ning Z."/>
            <person name="Chen S."/>
        </authorList>
    </citation>
    <scope>NUCLEOTIDE SEQUENCE [LARGE SCALE GENOMIC DNA]</scope>
    <source>
        <strain evidence="3">cv. PC099</strain>
    </source>
</reference>
<dbReference type="Proteomes" id="UP001190926">
    <property type="component" value="Unassembled WGS sequence"/>
</dbReference>
<dbReference type="SUPFAM" id="SSF81383">
    <property type="entry name" value="F-box domain"/>
    <property type="match status" value="1"/>
</dbReference>
<dbReference type="InterPro" id="IPR036047">
    <property type="entry name" value="F-box-like_dom_sf"/>
</dbReference>
<dbReference type="PANTHER" id="PTHR31672">
    <property type="entry name" value="BNACNNG10540D PROTEIN"/>
    <property type="match status" value="1"/>
</dbReference>
<dbReference type="Pfam" id="PF07734">
    <property type="entry name" value="FBA_1"/>
    <property type="match status" value="1"/>
</dbReference>
<dbReference type="AlphaFoldDB" id="A0AAD4NZD6"/>
<dbReference type="Pfam" id="PF00646">
    <property type="entry name" value="F-box"/>
    <property type="match status" value="1"/>
</dbReference>
<gene>
    <name evidence="2" type="ORF">C2S53_006164</name>
</gene>
<dbReference type="SMART" id="SM00256">
    <property type="entry name" value="FBOX"/>
    <property type="match status" value="1"/>
</dbReference>
<feature type="domain" description="F-box" evidence="1">
    <location>
        <begin position="4"/>
        <end position="50"/>
    </location>
</feature>
<name>A0AAD4NZD6_PERFH</name>
<organism evidence="2 3">
    <name type="scientific">Perilla frutescens var. hirtella</name>
    <name type="common">Perilla citriodora</name>
    <name type="synonym">Perilla setoyensis</name>
    <dbReference type="NCBI Taxonomy" id="608512"/>
    <lineage>
        <taxon>Eukaryota</taxon>
        <taxon>Viridiplantae</taxon>
        <taxon>Streptophyta</taxon>
        <taxon>Embryophyta</taxon>
        <taxon>Tracheophyta</taxon>
        <taxon>Spermatophyta</taxon>
        <taxon>Magnoliopsida</taxon>
        <taxon>eudicotyledons</taxon>
        <taxon>Gunneridae</taxon>
        <taxon>Pentapetalae</taxon>
        <taxon>asterids</taxon>
        <taxon>lamiids</taxon>
        <taxon>Lamiales</taxon>
        <taxon>Lamiaceae</taxon>
        <taxon>Nepetoideae</taxon>
        <taxon>Elsholtzieae</taxon>
        <taxon>Perilla</taxon>
    </lineage>
</organism>
<dbReference type="InterPro" id="IPR001810">
    <property type="entry name" value="F-box_dom"/>
</dbReference>
<dbReference type="EMBL" id="SDAM02002107">
    <property type="protein sequence ID" value="KAH6821333.1"/>
    <property type="molecule type" value="Genomic_DNA"/>
</dbReference>
<sequence length="403" mass="45686">MNQEALFAKLPSEMRIEILSRVPVGSIMSCKCVCKSWLDLILTDEFVSSHLSKSSSVSSPTLAITMWNETRDLGWCRFLELDEDHLDLEKMSQVTNCNFNFKIPSYGGTFLSANGLLLVCGLSCSPSTLLCICNPATRQFIEVPYPQSISYERHHVSYTRSISYRRHHFSYGFGASKKTGHYKVVLILLDHSLPFRRNWNKPGGVKSEHLVYTVGTGSWRSIATPPTPPFMSIISRHNEFTSHATFLNGNLHWIIDDINKERWISCLDLETEVFSTLCSLPGNGYRWLCALDGFLCVSQHEKEETVIWLMMEYGVESSWTKAFVIPVICHGTVYPIKVFKDGNVLMMGADAGILFYYSHKDKTCRIIDFIDTLQPYILGTLGTLHTSTLLSFNNSEMEPVKLL</sequence>
<dbReference type="InterPro" id="IPR006527">
    <property type="entry name" value="F-box-assoc_dom_typ1"/>
</dbReference>
<dbReference type="InterPro" id="IPR050796">
    <property type="entry name" value="SCF_F-box_component"/>
</dbReference>
<evidence type="ECO:0000313" key="2">
    <source>
        <dbReference type="EMBL" id="KAH6821333.1"/>
    </source>
</evidence>